<dbReference type="Proteomes" id="UP000606991">
    <property type="component" value="Unassembled WGS sequence"/>
</dbReference>
<evidence type="ECO:0000256" key="7">
    <source>
        <dbReference type="SAM" id="Phobius"/>
    </source>
</evidence>
<accession>A0A934JY00</accession>
<dbReference type="Pfam" id="PF13727">
    <property type="entry name" value="CoA_binding_3"/>
    <property type="match status" value="1"/>
</dbReference>
<dbReference type="NCBIfam" id="TIGR03025">
    <property type="entry name" value="EPS_sugtrans"/>
    <property type="match status" value="1"/>
</dbReference>
<gene>
    <name evidence="9" type="ORF">JF886_00810</name>
</gene>
<evidence type="ECO:0000256" key="5">
    <source>
        <dbReference type="ARBA" id="ARBA00022989"/>
    </source>
</evidence>
<evidence type="ECO:0000256" key="1">
    <source>
        <dbReference type="ARBA" id="ARBA00004141"/>
    </source>
</evidence>
<feature type="transmembrane region" description="Helical" evidence="7">
    <location>
        <begin position="90"/>
        <end position="111"/>
    </location>
</feature>
<feature type="transmembrane region" description="Helical" evidence="7">
    <location>
        <begin position="150"/>
        <end position="169"/>
    </location>
</feature>
<keyword evidence="4 7" id="KW-0812">Transmembrane</keyword>
<evidence type="ECO:0000256" key="3">
    <source>
        <dbReference type="ARBA" id="ARBA00022679"/>
    </source>
</evidence>
<keyword evidence="3 9" id="KW-0808">Transferase</keyword>
<comment type="similarity">
    <text evidence="2">Belongs to the bacterial sugar transferase family.</text>
</comment>
<reference evidence="9 10" key="1">
    <citation type="submission" date="2020-10" db="EMBL/GenBank/DDBJ databases">
        <title>Ca. Dormibacterota MAGs.</title>
        <authorList>
            <person name="Montgomery K."/>
        </authorList>
    </citation>
    <scope>NUCLEOTIDE SEQUENCE [LARGE SCALE GENOMIC DNA]</scope>
    <source>
        <strain evidence="9">SC8812_S17_18</strain>
    </source>
</reference>
<evidence type="ECO:0000256" key="4">
    <source>
        <dbReference type="ARBA" id="ARBA00022692"/>
    </source>
</evidence>
<dbReference type="Pfam" id="PF02397">
    <property type="entry name" value="Bac_transf"/>
    <property type="match status" value="1"/>
</dbReference>
<feature type="domain" description="Bacterial sugar transferase" evidence="8">
    <location>
        <begin position="316"/>
        <end position="503"/>
    </location>
</feature>
<name>A0A934JY00_9BACT</name>
<dbReference type="InterPro" id="IPR003362">
    <property type="entry name" value="Bact_transf"/>
</dbReference>
<dbReference type="AlphaFoldDB" id="A0A934JY00"/>
<dbReference type="GO" id="GO:0016780">
    <property type="term" value="F:phosphotransferase activity, for other substituted phosphate groups"/>
    <property type="evidence" value="ECO:0007669"/>
    <property type="project" value="TreeGrafter"/>
</dbReference>
<feature type="transmembrane region" description="Helical" evidence="7">
    <location>
        <begin position="314"/>
        <end position="342"/>
    </location>
</feature>
<feature type="transmembrane region" description="Helical" evidence="7">
    <location>
        <begin position="47"/>
        <end position="70"/>
    </location>
</feature>
<organism evidence="9 10">
    <name type="scientific">Candidatus Aeolococcus gillhamiae</name>
    <dbReference type="NCBI Taxonomy" id="3127015"/>
    <lineage>
        <taxon>Bacteria</taxon>
        <taxon>Bacillati</taxon>
        <taxon>Candidatus Dormiibacterota</taxon>
        <taxon>Candidatus Dormibacteria</taxon>
        <taxon>Candidatus Aeolococcales</taxon>
        <taxon>Candidatus Aeolococcaceae</taxon>
        <taxon>Candidatus Aeolococcus</taxon>
    </lineage>
</organism>
<comment type="caution">
    <text evidence="9">The sequence shown here is derived from an EMBL/GenBank/DDBJ whole genome shotgun (WGS) entry which is preliminary data.</text>
</comment>
<evidence type="ECO:0000256" key="6">
    <source>
        <dbReference type="ARBA" id="ARBA00023136"/>
    </source>
</evidence>
<dbReference type="InterPro" id="IPR017475">
    <property type="entry name" value="EPS_sugar_tfrase"/>
</dbReference>
<evidence type="ECO:0000256" key="2">
    <source>
        <dbReference type="ARBA" id="ARBA00006464"/>
    </source>
</evidence>
<protein>
    <submittedName>
        <fullName evidence="9">Sugar transferase</fullName>
    </submittedName>
</protein>
<sequence>MDLIGTPGHVQSWPVAEGTSVEVIGRSLVPTASAVLPRARGLDRRQVMIGLLALTFVVDLVAVFIAYFAAKMIHANDWELGPQLLRPIDKAVFLTIPAWPIIFGIYGLYDLRRPTHITAEARQLFHAVIFSVLLVVLVTFVAKLNLSRGFFAALLVFSLVTTISGRLLVRRINHALNARLITSQTTIVVGCNEEGRAIARALARRRWAGYDVRGFIDVAHQGVDTVGGLPVLGSVATISDVVAQFDARVVIVAGTAVGTGMLQQIDDALAGTDISVRVSPGLANLAASRACVEPLDGMALFTLRRRRFSSRARLLKRILDVSIASVMLLFASPVMMVVALLVRLTSSGPALFRQERIGAEGRAFTMWKFRTMVVDAERLRDGLNGTNEADGVLFKLRADPRVTRVGRWLRRFAIDELPQLFNVVRGDMSLVGPRPALPEEALNYDERVRGRLRVKPGLTGLWQVNGRHELVFEDYLRYDLFYVENWSVMMDLYILAKTVPALIAARGSY</sequence>
<evidence type="ECO:0000259" key="8">
    <source>
        <dbReference type="Pfam" id="PF02397"/>
    </source>
</evidence>
<dbReference type="InterPro" id="IPR036291">
    <property type="entry name" value="NAD(P)-bd_dom_sf"/>
</dbReference>
<evidence type="ECO:0000313" key="10">
    <source>
        <dbReference type="Proteomes" id="UP000606991"/>
    </source>
</evidence>
<dbReference type="SUPFAM" id="SSF51735">
    <property type="entry name" value="NAD(P)-binding Rossmann-fold domains"/>
    <property type="match status" value="1"/>
</dbReference>
<keyword evidence="5 7" id="KW-1133">Transmembrane helix</keyword>
<keyword evidence="6 7" id="KW-0472">Membrane</keyword>
<dbReference type="Gene3D" id="3.40.50.720">
    <property type="entry name" value="NAD(P)-binding Rossmann-like Domain"/>
    <property type="match status" value="1"/>
</dbReference>
<comment type="subcellular location">
    <subcellularLocation>
        <location evidence="1">Membrane</location>
        <topology evidence="1">Multi-pass membrane protein</topology>
    </subcellularLocation>
</comment>
<dbReference type="EMBL" id="JAEKNS010000013">
    <property type="protein sequence ID" value="MBJ7593398.1"/>
    <property type="molecule type" value="Genomic_DNA"/>
</dbReference>
<feature type="transmembrane region" description="Helical" evidence="7">
    <location>
        <begin position="123"/>
        <end position="144"/>
    </location>
</feature>
<proteinExistence type="inferred from homology"/>
<evidence type="ECO:0000313" key="9">
    <source>
        <dbReference type="EMBL" id="MBJ7593398.1"/>
    </source>
</evidence>
<dbReference type="PANTHER" id="PTHR30576">
    <property type="entry name" value="COLANIC BIOSYNTHESIS UDP-GLUCOSE LIPID CARRIER TRANSFERASE"/>
    <property type="match status" value="1"/>
</dbReference>
<dbReference type="PANTHER" id="PTHR30576:SF10">
    <property type="entry name" value="SLL5057 PROTEIN"/>
    <property type="match status" value="1"/>
</dbReference>
<dbReference type="RefSeq" id="WP_337308636.1">
    <property type="nucleotide sequence ID" value="NZ_JAEKNS010000013.1"/>
</dbReference>
<dbReference type="GO" id="GO:0016020">
    <property type="term" value="C:membrane"/>
    <property type="evidence" value="ECO:0007669"/>
    <property type="project" value="UniProtKB-SubCell"/>
</dbReference>